<dbReference type="Pfam" id="PF00829">
    <property type="entry name" value="Ribosomal_L21p"/>
    <property type="match status" value="1"/>
</dbReference>
<dbReference type="PROSITE" id="PS01169">
    <property type="entry name" value="RIBOSOMAL_L21"/>
    <property type="match status" value="1"/>
</dbReference>
<dbReference type="Proteomes" id="UP000287243">
    <property type="component" value="Chromosome"/>
</dbReference>
<protein>
    <recommendedName>
        <fullName evidence="6">Large ribosomal subunit protein bL21</fullName>
    </recommendedName>
</protein>
<accession>A0A410P535</accession>
<evidence type="ECO:0000256" key="6">
    <source>
        <dbReference type="HAMAP-Rule" id="MF_01363"/>
    </source>
</evidence>
<evidence type="ECO:0000256" key="3">
    <source>
        <dbReference type="ARBA" id="ARBA00022884"/>
    </source>
</evidence>
<dbReference type="PANTHER" id="PTHR21349">
    <property type="entry name" value="50S RIBOSOMAL PROTEIN L21"/>
    <property type="match status" value="1"/>
</dbReference>
<dbReference type="RefSeq" id="WP_128699983.1">
    <property type="nucleotide sequence ID" value="NZ_CP019384.1"/>
</dbReference>
<evidence type="ECO:0000313" key="8">
    <source>
        <dbReference type="EMBL" id="QAT17230.1"/>
    </source>
</evidence>
<dbReference type="PANTHER" id="PTHR21349:SF0">
    <property type="entry name" value="LARGE RIBOSOMAL SUBUNIT PROTEIN BL21M"/>
    <property type="match status" value="1"/>
</dbReference>
<keyword evidence="2 6" id="KW-0699">rRNA-binding</keyword>
<proteinExistence type="inferred from homology"/>
<dbReference type="GO" id="GO:0003735">
    <property type="term" value="F:structural constituent of ribosome"/>
    <property type="evidence" value="ECO:0007669"/>
    <property type="project" value="InterPro"/>
</dbReference>
<keyword evidence="5 6" id="KW-0687">Ribonucleoprotein</keyword>
<organism evidence="8 9">
    <name type="scientific">Velamenicoccus archaeovorus</name>
    <dbReference type="NCBI Taxonomy" id="1930593"/>
    <lineage>
        <taxon>Bacteria</taxon>
        <taxon>Pseudomonadati</taxon>
        <taxon>Candidatus Omnitrophota</taxon>
        <taxon>Candidatus Velamenicoccus</taxon>
    </lineage>
</organism>
<dbReference type="OrthoDB" id="9813334at2"/>
<dbReference type="InterPro" id="IPR036164">
    <property type="entry name" value="bL21-like_sf"/>
</dbReference>
<evidence type="ECO:0000256" key="5">
    <source>
        <dbReference type="ARBA" id="ARBA00023274"/>
    </source>
</evidence>
<dbReference type="GO" id="GO:0005840">
    <property type="term" value="C:ribosome"/>
    <property type="evidence" value="ECO:0007669"/>
    <property type="project" value="UniProtKB-KW"/>
</dbReference>
<gene>
    <name evidence="6" type="primary">rplU</name>
    <name evidence="8" type="ORF">BU251_05560</name>
</gene>
<dbReference type="GO" id="GO:0006412">
    <property type="term" value="P:translation"/>
    <property type="evidence" value="ECO:0007669"/>
    <property type="project" value="UniProtKB-UniRule"/>
</dbReference>
<keyword evidence="9" id="KW-1185">Reference proteome</keyword>
<dbReference type="GO" id="GO:0019843">
    <property type="term" value="F:rRNA binding"/>
    <property type="evidence" value="ECO:0007669"/>
    <property type="project" value="UniProtKB-UniRule"/>
</dbReference>
<comment type="function">
    <text evidence="6 7">This protein binds to 23S rRNA in the presence of protein L20.</text>
</comment>
<evidence type="ECO:0000313" key="9">
    <source>
        <dbReference type="Proteomes" id="UP000287243"/>
    </source>
</evidence>
<dbReference type="InterPro" id="IPR001787">
    <property type="entry name" value="Ribosomal_bL21"/>
</dbReference>
<reference evidence="8 9" key="1">
    <citation type="submission" date="2017-01" db="EMBL/GenBank/DDBJ databases">
        <title>First insights into the biology of 'candidatus Vampirococcus archaeovorus'.</title>
        <authorList>
            <person name="Kizina J."/>
            <person name="Jordan S."/>
            <person name="Stueber K."/>
            <person name="Reinhardt R."/>
            <person name="Harder J."/>
        </authorList>
    </citation>
    <scope>NUCLEOTIDE SEQUENCE [LARGE SCALE GENOMIC DNA]</scope>
    <source>
        <strain evidence="8 9">LiM</strain>
    </source>
</reference>
<keyword evidence="4 6" id="KW-0689">Ribosomal protein</keyword>
<dbReference type="NCBIfam" id="TIGR00061">
    <property type="entry name" value="L21"/>
    <property type="match status" value="1"/>
</dbReference>
<dbReference type="InterPro" id="IPR018258">
    <property type="entry name" value="Ribosomal_bL21_CS"/>
</dbReference>
<dbReference type="AlphaFoldDB" id="A0A410P535"/>
<evidence type="ECO:0000256" key="4">
    <source>
        <dbReference type="ARBA" id="ARBA00022980"/>
    </source>
</evidence>
<evidence type="ECO:0000256" key="7">
    <source>
        <dbReference type="RuleBase" id="RU000562"/>
    </source>
</evidence>
<dbReference type="KEGG" id="vai:BU251_05560"/>
<comment type="similarity">
    <text evidence="1 6 7">Belongs to the bacterial ribosomal protein bL21 family.</text>
</comment>
<keyword evidence="3 6" id="KW-0694">RNA-binding</keyword>
<dbReference type="GO" id="GO:0005737">
    <property type="term" value="C:cytoplasm"/>
    <property type="evidence" value="ECO:0007669"/>
    <property type="project" value="UniProtKB-ARBA"/>
</dbReference>
<evidence type="ECO:0000256" key="2">
    <source>
        <dbReference type="ARBA" id="ARBA00022730"/>
    </source>
</evidence>
<comment type="subunit">
    <text evidence="6">Part of the 50S ribosomal subunit. Contacts protein L20.</text>
</comment>
<sequence length="102" mass="11294">MYAVIQTGGKQYKVSAGDVLAVECIDNKKDVTFHEVLLICDGEKVAVGQPYLKGAKVTADVLGGIRGPKLISFKYRRRKSSRRLHGHRQDLTQIRIKEIAAA</sequence>
<dbReference type="GO" id="GO:1990904">
    <property type="term" value="C:ribonucleoprotein complex"/>
    <property type="evidence" value="ECO:0007669"/>
    <property type="project" value="UniProtKB-KW"/>
</dbReference>
<dbReference type="HAMAP" id="MF_01363">
    <property type="entry name" value="Ribosomal_bL21"/>
    <property type="match status" value="1"/>
</dbReference>
<dbReference type="EMBL" id="CP019384">
    <property type="protein sequence ID" value="QAT17230.1"/>
    <property type="molecule type" value="Genomic_DNA"/>
</dbReference>
<dbReference type="SUPFAM" id="SSF141091">
    <property type="entry name" value="L21p-like"/>
    <property type="match status" value="1"/>
</dbReference>
<dbReference type="InterPro" id="IPR028909">
    <property type="entry name" value="bL21-like"/>
</dbReference>
<evidence type="ECO:0000256" key="1">
    <source>
        <dbReference type="ARBA" id="ARBA00008563"/>
    </source>
</evidence>
<name>A0A410P535_VELA1</name>